<protein>
    <submittedName>
        <fullName evidence="1">Uncharacterized protein</fullName>
    </submittedName>
</protein>
<dbReference type="EMBL" id="CAKOGP040002121">
    <property type="protein sequence ID" value="CAJ1962794.1"/>
    <property type="molecule type" value="Genomic_DNA"/>
</dbReference>
<gene>
    <name evidence="1" type="ORF">CYCCA115_LOCUS19858</name>
</gene>
<dbReference type="Proteomes" id="UP001295423">
    <property type="component" value="Unassembled WGS sequence"/>
</dbReference>
<accession>A0AAD2G4V9</accession>
<name>A0AAD2G4V9_9STRA</name>
<evidence type="ECO:0000313" key="2">
    <source>
        <dbReference type="Proteomes" id="UP001295423"/>
    </source>
</evidence>
<dbReference type="AlphaFoldDB" id="A0AAD2G4V9"/>
<comment type="caution">
    <text evidence="1">The sequence shown here is derived from an EMBL/GenBank/DDBJ whole genome shotgun (WGS) entry which is preliminary data.</text>
</comment>
<organism evidence="1 2">
    <name type="scientific">Cylindrotheca closterium</name>
    <dbReference type="NCBI Taxonomy" id="2856"/>
    <lineage>
        <taxon>Eukaryota</taxon>
        <taxon>Sar</taxon>
        <taxon>Stramenopiles</taxon>
        <taxon>Ochrophyta</taxon>
        <taxon>Bacillariophyta</taxon>
        <taxon>Bacillariophyceae</taxon>
        <taxon>Bacillariophycidae</taxon>
        <taxon>Bacillariales</taxon>
        <taxon>Bacillariaceae</taxon>
        <taxon>Cylindrotheca</taxon>
    </lineage>
</organism>
<sequence length="125" mass="13606">MPLDGGFCSCKECESCAIQFDTVASPQRENTIAGKNNTVQSSKLKKNAPISHPQQVLNPPPAPGRLLSAPNRIVQVPPTVQLPFASPPFLNLPQVGINLQNAAFMTLEELCQSILLRIFPMKQAR</sequence>
<evidence type="ECO:0000313" key="1">
    <source>
        <dbReference type="EMBL" id="CAJ1962794.1"/>
    </source>
</evidence>
<proteinExistence type="predicted"/>
<keyword evidence="2" id="KW-1185">Reference proteome</keyword>
<reference evidence="1" key="1">
    <citation type="submission" date="2023-08" db="EMBL/GenBank/DDBJ databases">
        <authorList>
            <person name="Audoor S."/>
            <person name="Bilcke G."/>
        </authorList>
    </citation>
    <scope>NUCLEOTIDE SEQUENCE</scope>
</reference>